<dbReference type="PANTHER" id="PTHR24225:SF70">
    <property type="entry name" value="G PROTEIN-COUPLED RECEPTOR 33"/>
    <property type="match status" value="1"/>
</dbReference>
<keyword evidence="2 9" id="KW-0812">Transmembrane</keyword>
<comment type="subcellular location">
    <subcellularLocation>
        <location evidence="1">Membrane</location>
        <topology evidence="1">Multi-pass membrane protein</topology>
    </subcellularLocation>
</comment>
<evidence type="ECO:0000256" key="7">
    <source>
        <dbReference type="ARBA" id="ARBA00023224"/>
    </source>
</evidence>
<dbReference type="GO" id="GO:0004875">
    <property type="term" value="F:complement receptor activity"/>
    <property type="evidence" value="ECO:0007669"/>
    <property type="project" value="TreeGrafter"/>
</dbReference>
<evidence type="ECO:0000259" key="10">
    <source>
        <dbReference type="PROSITE" id="PS50262"/>
    </source>
</evidence>
<keyword evidence="3 9" id="KW-1133">Transmembrane helix</keyword>
<dbReference type="InterPro" id="IPR000276">
    <property type="entry name" value="GPCR_Rhodpsn"/>
</dbReference>
<feature type="domain" description="G-protein coupled receptors family 1 profile" evidence="10">
    <location>
        <begin position="54"/>
        <end position="364"/>
    </location>
</feature>
<feature type="transmembrane region" description="Helical" evidence="9">
    <location>
        <begin position="74"/>
        <end position="98"/>
    </location>
</feature>
<dbReference type="GO" id="GO:0005886">
    <property type="term" value="C:plasma membrane"/>
    <property type="evidence" value="ECO:0007669"/>
    <property type="project" value="TreeGrafter"/>
</dbReference>
<proteinExistence type="inferred from homology"/>
<feature type="transmembrane region" description="Helical" evidence="9">
    <location>
        <begin position="39"/>
        <end position="62"/>
    </location>
</feature>
<feature type="transmembrane region" description="Helical" evidence="9">
    <location>
        <begin position="345"/>
        <end position="367"/>
    </location>
</feature>
<feature type="transmembrane region" description="Helical" evidence="9">
    <location>
        <begin position="265"/>
        <end position="289"/>
    </location>
</feature>
<feature type="transmembrane region" description="Helical" evidence="9">
    <location>
        <begin position="301"/>
        <end position="316"/>
    </location>
</feature>
<dbReference type="GO" id="GO:0007200">
    <property type="term" value="P:phospholipase C-activating G protein-coupled receptor signaling pathway"/>
    <property type="evidence" value="ECO:0007669"/>
    <property type="project" value="TreeGrafter"/>
</dbReference>
<dbReference type="GO" id="GO:0007204">
    <property type="term" value="P:positive regulation of cytosolic calcium ion concentration"/>
    <property type="evidence" value="ECO:0007669"/>
    <property type="project" value="TreeGrafter"/>
</dbReference>
<dbReference type="OrthoDB" id="9908582at2759"/>
<organism evidence="11 12">
    <name type="scientific">Leptobrachium leishanense</name>
    <name type="common">Leishan spiny toad</name>
    <dbReference type="NCBI Taxonomy" id="445787"/>
    <lineage>
        <taxon>Eukaryota</taxon>
        <taxon>Metazoa</taxon>
        <taxon>Chordata</taxon>
        <taxon>Craniata</taxon>
        <taxon>Vertebrata</taxon>
        <taxon>Euteleostomi</taxon>
        <taxon>Amphibia</taxon>
        <taxon>Batrachia</taxon>
        <taxon>Anura</taxon>
        <taxon>Pelobatoidea</taxon>
        <taxon>Megophryidae</taxon>
        <taxon>Leptobrachium</taxon>
    </lineage>
</organism>
<evidence type="ECO:0000256" key="1">
    <source>
        <dbReference type="ARBA" id="ARBA00004141"/>
    </source>
</evidence>
<evidence type="ECO:0000256" key="3">
    <source>
        <dbReference type="ARBA" id="ARBA00022989"/>
    </source>
</evidence>
<dbReference type="GO" id="GO:0004930">
    <property type="term" value="F:G protein-coupled receptor activity"/>
    <property type="evidence" value="ECO:0007669"/>
    <property type="project" value="UniProtKB-KW"/>
</dbReference>
<reference evidence="11" key="2">
    <citation type="submission" date="2025-09" db="UniProtKB">
        <authorList>
            <consortium name="Ensembl"/>
        </authorList>
    </citation>
    <scope>IDENTIFICATION</scope>
</reference>
<dbReference type="SUPFAM" id="SSF81321">
    <property type="entry name" value="Family A G protein-coupled receptor-like"/>
    <property type="match status" value="1"/>
</dbReference>
<keyword evidence="12" id="KW-1185">Reference proteome</keyword>
<accession>A0A8C5WFN4</accession>
<feature type="transmembrane region" description="Helical" evidence="9">
    <location>
        <begin position="110"/>
        <end position="131"/>
    </location>
</feature>
<dbReference type="AlphaFoldDB" id="A0A8C5WFN4"/>
<evidence type="ECO:0000256" key="8">
    <source>
        <dbReference type="ARBA" id="ARBA00025736"/>
    </source>
</evidence>
<dbReference type="Gene3D" id="1.20.1070.10">
    <property type="entry name" value="Rhodopsin 7-helix transmembrane proteins"/>
    <property type="match status" value="2"/>
</dbReference>
<dbReference type="Ensembl" id="ENSLLET00000035952.1">
    <property type="protein sequence ID" value="ENSLLEP00000034633.1"/>
    <property type="gene ID" value="ENSLLEG00000021900.1"/>
</dbReference>
<comment type="similarity">
    <text evidence="8">Belongs to the chemokine-like receptor (CMKLR) family.</text>
</comment>
<dbReference type="GeneTree" id="ENSGT00940000160642"/>
<evidence type="ECO:0000256" key="9">
    <source>
        <dbReference type="SAM" id="Phobius"/>
    </source>
</evidence>
<keyword evidence="5 9" id="KW-0472">Membrane</keyword>
<dbReference type="Pfam" id="PF00001">
    <property type="entry name" value="7tm_1"/>
    <property type="match status" value="2"/>
</dbReference>
<dbReference type="PROSITE" id="PS50262">
    <property type="entry name" value="G_PROTEIN_RECEP_F1_2"/>
    <property type="match status" value="1"/>
</dbReference>
<evidence type="ECO:0000256" key="4">
    <source>
        <dbReference type="ARBA" id="ARBA00023040"/>
    </source>
</evidence>
<evidence type="ECO:0000256" key="2">
    <source>
        <dbReference type="ARBA" id="ARBA00022692"/>
    </source>
</evidence>
<sequence>MKTSEKTLLSENLCYYIWDVINRPDTPHGTKTERTIQHLILVLSIVTCVLGLAGNVAVIWATGFRIQKQKCKMWFLNLAAADFFFVSGLSFDTFTYYFGNWPLGLFACKFFNSFSVCNVYASIFFITALNVDRVLSVVKPIWHRMFFSRRVGYCICALIWLFTIGASFPIFILSDTVTHSNETSCVWYNMMKVKRSNHTEEYINLYSYAKQTIAFTRRMGVSNVSRLPFVPFPQLREQCKGSTCCADDETLEIWNHIVYVKRSSIIPIAVIGYFIPLCIILVSNILLVLRVHKSHRGKSPRLYKVTVTVVMVYFMTRTPETLAEVLSLRAAHGKDILLMNNITDVLPLLMCIANTNCFINPIIYVFVARQVRSVFIQSLNHVRQTFSLQSQQPKHRETNIDEKETCMIKN</sequence>
<evidence type="ECO:0000313" key="12">
    <source>
        <dbReference type="Proteomes" id="UP000694569"/>
    </source>
</evidence>
<feature type="transmembrane region" description="Helical" evidence="9">
    <location>
        <begin position="151"/>
        <end position="172"/>
    </location>
</feature>
<dbReference type="InterPro" id="IPR017452">
    <property type="entry name" value="GPCR_Rhodpsn_7TM"/>
</dbReference>
<dbReference type="GO" id="GO:0006954">
    <property type="term" value="P:inflammatory response"/>
    <property type="evidence" value="ECO:0007669"/>
    <property type="project" value="TreeGrafter"/>
</dbReference>
<dbReference type="PANTHER" id="PTHR24225">
    <property type="entry name" value="CHEMOTACTIC RECEPTOR"/>
    <property type="match status" value="1"/>
</dbReference>
<evidence type="ECO:0000256" key="5">
    <source>
        <dbReference type="ARBA" id="ARBA00023136"/>
    </source>
</evidence>
<evidence type="ECO:0000313" key="11">
    <source>
        <dbReference type="Ensembl" id="ENSLLEP00000034633.1"/>
    </source>
</evidence>
<keyword evidence="6" id="KW-0675">Receptor</keyword>
<evidence type="ECO:0000256" key="6">
    <source>
        <dbReference type="ARBA" id="ARBA00023170"/>
    </source>
</evidence>
<dbReference type="Proteomes" id="UP000694569">
    <property type="component" value="Unplaced"/>
</dbReference>
<dbReference type="InterPro" id="IPR000826">
    <property type="entry name" value="Formyl_rcpt-rel"/>
</dbReference>
<dbReference type="PRINTS" id="PR00237">
    <property type="entry name" value="GPCRRHODOPSN"/>
</dbReference>
<name>A0A8C5WFN4_9ANUR</name>
<protein>
    <recommendedName>
        <fullName evidence="10">G-protein coupled receptors family 1 profile domain-containing protein</fullName>
    </recommendedName>
</protein>
<keyword evidence="7" id="KW-0807">Transducer</keyword>
<reference evidence="11" key="1">
    <citation type="submission" date="2025-08" db="UniProtKB">
        <authorList>
            <consortium name="Ensembl"/>
        </authorList>
    </citation>
    <scope>IDENTIFICATION</scope>
</reference>
<keyword evidence="4" id="KW-0297">G-protein coupled receptor</keyword>